<dbReference type="Proteomes" id="UP000324222">
    <property type="component" value="Unassembled WGS sequence"/>
</dbReference>
<dbReference type="EMBL" id="VSRR010015022">
    <property type="protein sequence ID" value="MPC57720.1"/>
    <property type="molecule type" value="Genomic_DNA"/>
</dbReference>
<evidence type="ECO:0000313" key="3">
    <source>
        <dbReference type="Proteomes" id="UP000324222"/>
    </source>
</evidence>
<comment type="caution">
    <text evidence="2">The sequence shown here is derived from an EMBL/GenBank/DDBJ whole genome shotgun (WGS) entry which is preliminary data.</text>
</comment>
<proteinExistence type="predicted"/>
<accession>A0A5B7GBR3</accession>
<keyword evidence="1" id="KW-0175">Coiled coil</keyword>
<protein>
    <submittedName>
        <fullName evidence="2">Uncharacterized protein</fullName>
    </submittedName>
</protein>
<evidence type="ECO:0000313" key="2">
    <source>
        <dbReference type="EMBL" id="MPC57720.1"/>
    </source>
</evidence>
<organism evidence="2 3">
    <name type="scientific">Portunus trituberculatus</name>
    <name type="common">Swimming crab</name>
    <name type="synonym">Neptunus trituberculatus</name>
    <dbReference type="NCBI Taxonomy" id="210409"/>
    <lineage>
        <taxon>Eukaryota</taxon>
        <taxon>Metazoa</taxon>
        <taxon>Ecdysozoa</taxon>
        <taxon>Arthropoda</taxon>
        <taxon>Crustacea</taxon>
        <taxon>Multicrustacea</taxon>
        <taxon>Malacostraca</taxon>
        <taxon>Eumalacostraca</taxon>
        <taxon>Eucarida</taxon>
        <taxon>Decapoda</taxon>
        <taxon>Pleocyemata</taxon>
        <taxon>Brachyura</taxon>
        <taxon>Eubrachyura</taxon>
        <taxon>Portunoidea</taxon>
        <taxon>Portunidae</taxon>
        <taxon>Portuninae</taxon>
        <taxon>Portunus</taxon>
    </lineage>
</organism>
<reference evidence="2 3" key="1">
    <citation type="submission" date="2019-05" db="EMBL/GenBank/DDBJ databases">
        <title>Another draft genome of Portunus trituberculatus and its Hox gene families provides insights of decapod evolution.</title>
        <authorList>
            <person name="Jeong J.-H."/>
            <person name="Song I."/>
            <person name="Kim S."/>
            <person name="Choi T."/>
            <person name="Kim D."/>
            <person name="Ryu S."/>
            <person name="Kim W."/>
        </authorList>
    </citation>
    <scope>NUCLEOTIDE SEQUENCE [LARGE SCALE GENOMIC DNA]</scope>
    <source>
        <tissue evidence="2">Muscle</tissue>
    </source>
</reference>
<gene>
    <name evidence="2" type="ORF">E2C01_051707</name>
</gene>
<feature type="coiled-coil region" evidence="1">
    <location>
        <begin position="29"/>
        <end position="56"/>
    </location>
</feature>
<name>A0A5B7GBR3_PORTR</name>
<sequence length="293" mass="34773">MKEVISSLMDKQDQLITENIELKLRLVECEKVSVINQGLKEEIQEIKKQIDVLKVTCHDYESCSRSLQVKVQNGIVNRGEGGLGENKLKELRNEWKQEQEEEKVKFSEIVKRQIQENTKVAVIEIIKEKEDLVGDTVDKKKSFMILGMKEKNHPNKFMRECVVRELARTVIKRVQDSAQELHQEVEEVIRLGIYSEGGRKPMKVRMKSQVAVEEIMARKGKLTNDNDHMDIWIKRDMNLVEKEKEKVLRSEAKEKYEKRTEIEKKNFYWRVLDMRLKKWYLRKKEEVVEEARN</sequence>
<keyword evidence="3" id="KW-1185">Reference proteome</keyword>
<evidence type="ECO:0000256" key="1">
    <source>
        <dbReference type="SAM" id="Coils"/>
    </source>
</evidence>
<dbReference type="AlphaFoldDB" id="A0A5B7GBR3"/>